<dbReference type="PhylomeDB" id="B4M302"/>
<dbReference type="OrthoDB" id="539213at2759"/>
<organism evidence="3 4">
    <name type="scientific">Drosophila virilis</name>
    <name type="common">Fruit fly</name>
    <dbReference type="NCBI Taxonomy" id="7244"/>
    <lineage>
        <taxon>Eukaryota</taxon>
        <taxon>Metazoa</taxon>
        <taxon>Ecdysozoa</taxon>
        <taxon>Arthropoda</taxon>
        <taxon>Hexapoda</taxon>
        <taxon>Insecta</taxon>
        <taxon>Pterygota</taxon>
        <taxon>Neoptera</taxon>
        <taxon>Endopterygota</taxon>
        <taxon>Diptera</taxon>
        <taxon>Brachycera</taxon>
        <taxon>Muscomorpha</taxon>
        <taxon>Ephydroidea</taxon>
        <taxon>Drosophilidae</taxon>
        <taxon>Drosophila</taxon>
    </lineage>
</organism>
<dbReference type="OMA" id="RNDEDCN"/>
<dbReference type="SUPFAM" id="SSF47769">
    <property type="entry name" value="SAM/Pointed domain"/>
    <property type="match status" value="1"/>
</dbReference>
<dbReference type="CDD" id="cd09487">
    <property type="entry name" value="SAM_superfamily"/>
    <property type="match status" value="1"/>
</dbReference>
<dbReference type="InterPro" id="IPR013761">
    <property type="entry name" value="SAM/pointed_sf"/>
</dbReference>
<reference evidence="3 4" key="1">
    <citation type="journal article" date="2007" name="Nature">
        <title>Evolution of genes and genomes on the Drosophila phylogeny.</title>
        <authorList>
            <consortium name="Drosophila 12 Genomes Consortium"/>
            <person name="Clark A.G."/>
            <person name="Eisen M.B."/>
            <person name="Smith D.R."/>
            <person name="Bergman C.M."/>
            <person name="Oliver B."/>
            <person name="Markow T.A."/>
            <person name="Kaufman T.C."/>
            <person name="Kellis M."/>
            <person name="Gelbart W."/>
            <person name="Iyer V.N."/>
            <person name="Pollard D.A."/>
            <person name="Sackton T.B."/>
            <person name="Larracuente A.M."/>
            <person name="Singh N.D."/>
            <person name="Abad J.P."/>
            <person name="Abt D.N."/>
            <person name="Adryan B."/>
            <person name="Aguade M."/>
            <person name="Akashi H."/>
            <person name="Anderson W.W."/>
            <person name="Aquadro C.F."/>
            <person name="Ardell D.H."/>
            <person name="Arguello R."/>
            <person name="Artieri C.G."/>
            <person name="Barbash D.A."/>
            <person name="Barker D."/>
            <person name="Barsanti P."/>
            <person name="Batterham P."/>
            <person name="Batzoglou S."/>
            <person name="Begun D."/>
            <person name="Bhutkar A."/>
            <person name="Blanco E."/>
            <person name="Bosak S.A."/>
            <person name="Bradley R.K."/>
            <person name="Brand A.D."/>
            <person name="Brent M.R."/>
            <person name="Brooks A.N."/>
            <person name="Brown R.H."/>
            <person name="Butlin R.K."/>
            <person name="Caggese C."/>
            <person name="Calvi B.R."/>
            <person name="Bernardo de Carvalho A."/>
            <person name="Caspi A."/>
            <person name="Castrezana S."/>
            <person name="Celniker S.E."/>
            <person name="Chang J.L."/>
            <person name="Chapple C."/>
            <person name="Chatterji S."/>
            <person name="Chinwalla A."/>
            <person name="Civetta A."/>
            <person name="Clifton S.W."/>
            <person name="Comeron J.M."/>
            <person name="Costello J.C."/>
            <person name="Coyne J.A."/>
            <person name="Daub J."/>
            <person name="David R.G."/>
            <person name="Delcher A.L."/>
            <person name="Delehaunty K."/>
            <person name="Do C.B."/>
            <person name="Ebling H."/>
            <person name="Edwards K."/>
            <person name="Eickbush T."/>
            <person name="Evans J.D."/>
            <person name="Filipski A."/>
            <person name="Findeiss S."/>
            <person name="Freyhult E."/>
            <person name="Fulton L."/>
            <person name="Fulton R."/>
            <person name="Garcia A.C."/>
            <person name="Gardiner A."/>
            <person name="Garfield D.A."/>
            <person name="Garvin B.E."/>
            <person name="Gibson G."/>
            <person name="Gilbert D."/>
            <person name="Gnerre S."/>
            <person name="Godfrey J."/>
            <person name="Good R."/>
            <person name="Gotea V."/>
            <person name="Gravely B."/>
            <person name="Greenberg A.J."/>
            <person name="Griffiths-Jones S."/>
            <person name="Gross S."/>
            <person name="Guigo R."/>
            <person name="Gustafson E.A."/>
            <person name="Haerty W."/>
            <person name="Hahn M.W."/>
            <person name="Halligan D.L."/>
            <person name="Halpern A.L."/>
            <person name="Halter G.M."/>
            <person name="Han M.V."/>
            <person name="Heger A."/>
            <person name="Hillier L."/>
            <person name="Hinrichs A.S."/>
            <person name="Holmes I."/>
            <person name="Hoskins R.A."/>
            <person name="Hubisz M.J."/>
            <person name="Hultmark D."/>
            <person name="Huntley M.A."/>
            <person name="Jaffe D.B."/>
            <person name="Jagadeeshan S."/>
            <person name="Jeck W.R."/>
            <person name="Johnson J."/>
            <person name="Jones C.D."/>
            <person name="Jordan W.C."/>
            <person name="Karpen G.H."/>
            <person name="Kataoka E."/>
            <person name="Keightley P.D."/>
            <person name="Kheradpour P."/>
            <person name="Kirkness E.F."/>
            <person name="Koerich L.B."/>
            <person name="Kristiansen K."/>
            <person name="Kudrna D."/>
            <person name="Kulathinal R.J."/>
            <person name="Kumar S."/>
            <person name="Kwok R."/>
            <person name="Lander E."/>
            <person name="Langley C.H."/>
            <person name="Lapoint R."/>
            <person name="Lazzaro B.P."/>
            <person name="Lee S.J."/>
            <person name="Levesque L."/>
            <person name="Li R."/>
            <person name="Lin C.F."/>
            <person name="Lin M.F."/>
            <person name="Lindblad-Toh K."/>
            <person name="Llopart A."/>
            <person name="Long M."/>
            <person name="Low L."/>
            <person name="Lozovsky E."/>
            <person name="Lu J."/>
            <person name="Luo M."/>
            <person name="Machado C.A."/>
            <person name="Makalowski W."/>
            <person name="Marzo M."/>
            <person name="Matsuda M."/>
            <person name="Matzkin L."/>
            <person name="McAllister B."/>
            <person name="McBride C.S."/>
            <person name="McKernan B."/>
            <person name="McKernan K."/>
            <person name="Mendez-Lago M."/>
            <person name="Minx P."/>
            <person name="Mollenhauer M.U."/>
            <person name="Montooth K."/>
            <person name="Mount S.M."/>
            <person name="Mu X."/>
            <person name="Myers E."/>
            <person name="Negre B."/>
            <person name="Newfeld S."/>
            <person name="Nielsen R."/>
            <person name="Noor M.A."/>
            <person name="O'Grady P."/>
            <person name="Pachter L."/>
            <person name="Papaceit M."/>
            <person name="Parisi M.J."/>
            <person name="Parisi M."/>
            <person name="Parts L."/>
            <person name="Pedersen J.S."/>
            <person name="Pesole G."/>
            <person name="Phillippy A.M."/>
            <person name="Ponting C.P."/>
            <person name="Pop M."/>
            <person name="Porcelli D."/>
            <person name="Powell J.R."/>
            <person name="Prohaska S."/>
            <person name="Pruitt K."/>
            <person name="Puig M."/>
            <person name="Quesneville H."/>
            <person name="Ram K.R."/>
            <person name="Rand D."/>
            <person name="Rasmussen M.D."/>
            <person name="Reed L.K."/>
            <person name="Reenan R."/>
            <person name="Reily A."/>
            <person name="Remington K.A."/>
            <person name="Rieger T.T."/>
            <person name="Ritchie M.G."/>
            <person name="Robin C."/>
            <person name="Rogers Y.H."/>
            <person name="Rohde C."/>
            <person name="Rozas J."/>
            <person name="Rubenfield M.J."/>
            <person name="Ruiz A."/>
            <person name="Russo S."/>
            <person name="Salzberg S.L."/>
            <person name="Sanchez-Gracia A."/>
            <person name="Saranga D.J."/>
            <person name="Sato H."/>
            <person name="Schaeffer S.W."/>
            <person name="Schatz M.C."/>
            <person name="Schlenke T."/>
            <person name="Schwartz R."/>
            <person name="Segarra C."/>
            <person name="Singh R.S."/>
            <person name="Sirot L."/>
            <person name="Sirota M."/>
            <person name="Sisneros N.B."/>
            <person name="Smith C.D."/>
            <person name="Smith T.F."/>
            <person name="Spieth J."/>
            <person name="Stage D.E."/>
            <person name="Stark A."/>
            <person name="Stephan W."/>
            <person name="Strausberg R.L."/>
            <person name="Strempel S."/>
            <person name="Sturgill D."/>
            <person name="Sutton G."/>
            <person name="Sutton G.G."/>
            <person name="Tao W."/>
            <person name="Teichmann S."/>
            <person name="Tobari Y.N."/>
            <person name="Tomimura Y."/>
            <person name="Tsolas J.M."/>
            <person name="Valente V.L."/>
            <person name="Venter E."/>
            <person name="Venter J.C."/>
            <person name="Vicario S."/>
            <person name="Vieira F.G."/>
            <person name="Vilella A.J."/>
            <person name="Villasante A."/>
            <person name="Walenz B."/>
            <person name="Wang J."/>
            <person name="Wasserman M."/>
            <person name="Watts T."/>
            <person name="Wilson D."/>
            <person name="Wilson R.K."/>
            <person name="Wing R.A."/>
            <person name="Wolfner M.F."/>
            <person name="Wong A."/>
            <person name="Wong G.K."/>
            <person name="Wu C.I."/>
            <person name="Wu G."/>
            <person name="Yamamoto D."/>
            <person name="Yang H.P."/>
            <person name="Yang S.P."/>
            <person name="Yorke J.A."/>
            <person name="Yoshida K."/>
            <person name="Zdobnov E."/>
            <person name="Zhang P."/>
            <person name="Zhang Y."/>
            <person name="Zimin A.V."/>
            <person name="Baldwin J."/>
            <person name="Abdouelleil A."/>
            <person name="Abdulkadir J."/>
            <person name="Abebe A."/>
            <person name="Abera B."/>
            <person name="Abreu J."/>
            <person name="Acer S.C."/>
            <person name="Aftuck L."/>
            <person name="Alexander A."/>
            <person name="An P."/>
            <person name="Anderson E."/>
            <person name="Anderson S."/>
            <person name="Arachi H."/>
            <person name="Azer M."/>
            <person name="Bachantsang P."/>
            <person name="Barry A."/>
            <person name="Bayul T."/>
            <person name="Berlin A."/>
            <person name="Bessette D."/>
            <person name="Bloom T."/>
            <person name="Blye J."/>
            <person name="Boguslavskiy L."/>
            <person name="Bonnet C."/>
            <person name="Boukhgalter B."/>
            <person name="Bourzgui I."/>
            <person name="Brown A."/>
            <person name="Cahill P."/>
            <person name="Channer S."/>
            <person name="Cheshatsang Y."/>
            <person name="Chuda L."/>
            <person name="Citroen M."/>
            <person name="Collymore A."/>
            <person name="Cooke P."/>
            <person name="Costello M."/>
            <person name="D'Aco K."/>
            <person name="Daza R."/>
            <person name="De Haan G."/>
            <person name="DeGray S."/>
            <person name="DeMaso C."/>
            <person name="Dhargay N."/>
            <person name="Dooley K."/>
            <person name="Dooley E."/>
            <person name="Doricent M."/>
            <person name="Dorje P."/>
            <person name="Dorjee K."/>
            <person name="Dupes A."/>
            <person name="Elong R."/>
            <person name="Falk J."/>
            <person name="Farina A."/>
            <person name="Faro S."/>
            <person name="Ferguson D."/>
            <person name="Fisher S."/>
            <person name="Foley C.D."/>
            <person name="Franke A."/>
            <person name="Friedrich D."/>
            <person name="Gadbois L."/>
            <person name="Gearin G."/>
            <person name="Gearin C.R."/>
            <person name="Giannoukos G."/>
            <person name="Goode T."/>
            <person name="Graham J."/>
            <person name="Grandbois E."/>
            <person name="Grewal S."/>
            <person name="Gyaltsen K."/>
            <person name="Hafez N."/>
            <person name="Hagos B."/>
            <person name="Hall J."/>
            <person name="Henson C."/>
            <person name="Hollinger A."/>
            <person name="Honan T."/>
            <person name="Huard M.D."/>
            <person name="Hughes L."/>
            <person name="Hurhula B."/>
            <person name="Husby M.E."/>
            <person name="Kamat A."/>
            <person name="Kanga B."/>
            <person name="Kashin S."/>
            <person name="Khazanovich D."/>
            <person name="Kisner P."/>
            <person name="Lance K."/>
            <person name="Lara M."/>
            <person name="Lee W."/>
            <person name="Lennon N."/>
            <person name="Letendre F."/>
            <person name="LeVine R."/>
            <person name="Lipovsky A."/>
            <person name="Liu X."/>
            <person name="Liu J."/>
            <person name="Liu S."/>
            <person name="Lokyitsang T."/>
            <person name="Lokyitsang Y."/>
            <person name="Lubonja R."/>
            <person name="Lui A."/>
            <person name="MacDonald P."/>
            <person name="Magnisalis V."/>
            <person name="Maru K."/>
            <person name="Matthews C."/>
            <person name="McCusker W."/>
            <person name="McDonough S."/>
            <person name="Mehta T."/>
            <person name="Meldrim J."/>
            <person name="Meneus L."/>
            <person name="Mihai O."/>
            <person name="Mihalev A."/>
            <person name="Mihova T."/>
            <person name="Mittelman R."/>
            <person name="Mlenga V."/>
            <person name="Montmayeur A."/>
            <person name="Mulrain L."/>
            <person name="Navidi A."/>
            <person name="Naylor J."/>
            <person name="Negash T."/>
            <person name="Nguyen T."/>
            <person name="Nguyen N."/>
            <person name="Nicol R."/>
            <person name="Norbu C."/>
            <person name="Norbu N."/>
            <person name="Novod N."/>
            <person name="O'Neill B."/>
            <person name="Osman S."/>
            <person name="Markiewicz E."/>
            <person name="Oyono O.L."/>
            <person name="Patti C."/>
            <person name="Phunkhang P."/>
            <person name="Pierre F."/>
            <person name="Priest M."/>
            <person name="Raghuraman S."/>
            <person name="Rege F."/>
            <person name="Reyes R."/>
            <person name="Rise C."/>
            <person name="Rogov P."/>
            <person name="Ross K."/>
            <person name="Ryan E."/>
            <person name="Settipalli S."/>
            <person name="Shea T."/>
            <person name="Sherpa N."/>
            <person name="Shi L."/>
            <person name="Shih D."/>
            <person name="Sparrow T."/>
            <person name="Spaulding J."/>
            <person name="Stalker J."/>
            <person name="Stange-Thomann N."/>
            <person name="Stavropoulos S."/>
            <person name="Stone C."/>
            <person name="Strader C."/>
            <person name="Tesfaye S."/>
            <person name="Thomson T."/>
            <person name="Thoulutsang Y."/>
            <person name="Thoulutsang D."/>
            <person name="Topham K."/>
            <person name="Topping I."/>
            <person name="Tsamla T."/>
            <person name="Vassiliev H."/>
            <person name="Vo A."/>
            <person name="Wangchuk T."/>
            <person name="Wangdi T."/>
            <person name="Weiand M."/>
            <person name="Wilkinson J."/>
            <person name="Wilson A."/>
            <person name="Yadav S."/>
            <person name="Young G."/>
            <person name="Yu Q."/>
            <person name="Zembek L."/>
            <person name="Zhong D."/>
            <person name="Zimmer A."/>
            <person name="Zwirko Z."/>
            <person name="Jaffe D.B."/>
            <person name="Alvarez P."/>
            <person name="Brockman W."/>
            <person name="Butler J."/>
            <person name="Chin C."/>
            <person name="Gnerre S."/>
            <person name="Grabherr M."/>
            <person name="Kleber M."/>
            <person name="Mauceli E."/>
            <person name="MacCallum I."/>
        </authorList>
    </citation>
    <scope>NUCLEOTIDE SEQUENCE [LARGE SCALE GENOMIC DNA]</scope>
    <source>
        <strain evidence="4">Tucson 15010-1051.87</strain>
    </source>
</reference>
<sequence>MEECRTPTGQHLFSYNRTPILSVINKNAQNIRCSTPIFGDLRSPNMSPIRDMRAPRRTTSSTFFKKAFKKQQLSKPSLKPPGRKLEDRNNSLDEFMDDSGSGNSAENSLCKESRRRSLLAANHSYVINHASNVHDVLLLVGLESYLDKFEKAHVDLVELVSMEHKDLKRLGLRNDEDCNRILDALKEI</sequence>
<dbReference type="InterPro" id="IPR001660">
    <property type="entry name" value="SAM"/>
</dbReference>
<feature type="region of interest" description="Disordered" evidence="1">
    <location>
        <begin position="42"/>
        <end position="61"/>
    </location>
</feature>
<dbReference type="InParanoid" id="B4M302"/>
<protein>
    <recommendedName>
        <fullName evidence="2">SAM domain-containing protein</fullName>
    </recommendedName>
</protein>
<dbReference type="Pfam" id="PF07647">
    <property type="entry name" value="SAM_2"/>
    <property type="match status" value="1"/>
</dbReference>
<gene>
    <name evidence="3" type="primary">Dvir\GJ19117</name>
    <name evidence="3" type="ORF">Dvir_GJ19117</name>
</gene>
<dbReference type="STRING" id="7244.B4M302"/>
<keyword evidence="4" id="KW-1185">Reference proteome</keyword>
<accession>B4M302</accession>
<dbReference type="eggNOG" id="ENOG502RVWY">
    <property type="taxonomic scope" value="Eukaryota"/>
</dbReference>
<feature type="region of interest" description="Disordered" evidence="1">
    <location>
        <begin position="67"/>
        <end position="109"/>
    </location>
</feature>
<dbReference type="FunCoup" id="B4M302">
    <property type="interactions" value="80"/>
</dbReference>
<dbReference type="AlphaFoldDB" id="B4M302"/>
<dbReference type="PROSITE" id="PS50105">
    <property type="entry name" value="SAM_DOMAIN"/>
    <property type="match status" value="1"/>
</dbReference>
<dbReference type="Gene3D" id="1.10.150.50">
    <property type="entry name" value="Transcription Factor, Ets-1"/>
    <property type="match status" value="1"/>
</dbReference>
<evidence type="ECO:0000313" key="4">
    <source>
        <dbReference type="Proteomes" id="UP000008792"/>
    </source>
</evidence>
<evidence type="ECO:0000313" key="3">
    <source>
        <dbReference type="EMBL" id="EDW65177.1"/>
    </source>
</evidence>
<proteinExistence type="predicted"/>
<dbReference type="KEGG" id="dvi:6632072"/>
<evidence type="ECO:0000256" key="1">
    <source>
        <dbReference type="SAM" id="MobiDB-lite"/>
    </source>
</evidence>
<dbReference type="EMBL" id="CH940651">
    <property type="protein sequence ID" value="EDW65177.1"/>
    <property type="molecule type" value="Genomic_DNA"/>
</dbReference>
<dbReference type="SMART" id="SM00454">
    <property type="entry name" value="SAM"/>
    <property type="match status" value="1"/>
</dbReference>
<feature type="domain" description="SAM" evidence="2">
    <location>
        <begin position="128"/>
        <end position="188"/>
    </location>
</feature>
<dbReference type="Proteomes" id="UP000008792">
    <property type="component" value="Unassembled WGS sequence"/>
</dbReference>
<evidence type="ECO:0000259" key="2">
    <source>
        <dbReference type="PROSITE" id="PS50105"/>
    </source>
</evidence>
<name>B4M302_DROVI</name>
<dbReference type="HOGENOM" id="CLU_1273428_0_0_1"/>